<name>A0A4V1NUT4_9BACT</name>
<dbReference type="SUPFAM" id="SSF103473">
    <property type="entry name" value="MFS general substrate transporter"/>
    <property type="match status" value="1"/>
</dbReference>
<evidence type="ECO:0000256" key="2">
    <source>
        <dbReference type="ARBA" id="ARBA00022448"/>
    </source>
</evidence>
<feature type="transmembrane region" description="Helical" evidence="7">
    <location>
        <begin position="84"/>
        <end position="105"/>
    </location>
</feature>
<dbReference type="Proteomes" id="UP000290253">
    <property type="component" value="Unassembled WGS sequence"/>
</dbReference>
<evidence type="ECO:0000256" key="6">
    <source>
        <dbReference type="ARBA" id="ARBA00023136"/>
    </source>
</evidence>
<feature type="transmembrane region" description="Helical" evidence="7">
    <location>
        <begin position="51"/>
        <end position="72"/>
    </location>
</feature>
<accession>A0A4V1NUT4</accession>
<feature type="transmembrane region" description="Helical" evidence="7">
    <location>
        <begin position="261"/>
        <end position="279"/>
    </location>
</feature>
<evidence type="ECO:0000256" key="4">
    <source>
        <dbReference type="ARBA" id="ARBA00022692"/>
    </source>
</evidence>
<dbReference type="InterPro" id="IPR010290">
    <property type="entry name" value="TM_effector"/>
</dbReference>
<keyword evidence="6 7" id="KW-0472">Membrane</keyword>
<organism evidence="8 9">
    <name type="scientific">Silvibacterium dinghuense</name>
    <dbReference type="NCBI Taxonomy" id="1560006"/>
    <lineage>
        <taxon>Bacteria</taxon>
        <taxon>Pseudomonadati</taxon>
        <taxon>Acidobacteriota</taxon>
        <taxon>Terriglobia</taxon>
        <taxon>Terriglobales</taxon>
        <taxon>Acidobacteriaceae</taxon>
        <taxon>Silvibacterium</taxon>
    </lineage>
</organism>
<evidence type="ECO:0000256" key="7">
    <source>
        <dbReference type="SAM" id="Phobius"/>
    </source>
</evidence>
<keyword evidence="3" id="KW-1003">Cell membrane</keyword>
<evidence type="ECO:0000256" key="3">
    <source>
        <dbReference type="ARBA" id="ARBA00022475"/>
    </source>
</evidence>
<gene>
    <name evidence="8" type="ORF">ESZ00_18535</name>
</gene>
<proteinExistence type="predicted"/>
<protein>
    <submittedName>
        <fullName evidence="8">MFS transporter</fullName>
    </submittedName>
</protein>
<dbReference type="PANTHER" id="PTHR23513">
    <property type="entry name" value="INTEGRAL MEMBRANE EFFLUX PROTEIN-RELATED"/>
    <property type="match status" value="1"/>
</dbReference>
<feature type="transmembrane region" description="Helical" evidence="7">
    <location>
        <begin position="168"/>
        <end position="188"/>
    </location>
</feature>
<keyword evidence="4 7" id="KW-0812">Transmembrane</keyword>
<evidence type="ECO:0000256" key="5">
    <source>
        <dbReference type="ARBA" id="ARBA00022989"/>
    </source>
</evidence>
<evidence type="ECO:0000256" key="1">
    <source>
        <dbReference type="ARBA" id="ARBA00004651"/>
    </source>
</evidence>
<dbReference type="AlphaFoldDB" id="A0A4V1NUT4"/>
<keyword evidence="9" id="KW-1185">Reference proteome</keyword>
<feature type="transmembrane region" description="Helical" evidence="7">
    <location>
        <begin position="291"/>
        <end position="312"/>
    </location>
</feature>
<comment type="subcellular location">
    <subcellularLocation>
        <location evidence="1">Cell membrane</location>
        <topology evidence="1">Multi-pass membrane protein</topology>
    </subcellularLocation>
</comment>
<feature type="transmembrane region" description="Helical" evidence="7">
    <location>
        <begin position="225"/>
        <end position="249"/>
    </location>
</feature>
<dbReference type="InterPro" id="IPR036259">
    <property type="entry name" value="MFS_trans_sf"/>
</dbReference>
<feature type="transmembrane region" description="Helical" evidence="7">
    <location>
        <begin position="23"/>
        <end position="45"/>
    </location>
</feature>
<dbReference type="EMBL" id="SDMK01000005">
    <property type="protein sequence ID" value="RXS93348.1"/>
    <property type="molecule type" value="Genomic_DNA"/>
</dbReference>
<dbReference type="Pfam" id="PF05977">
    <property type="entry name" value="MFS_3"/>
    <property type="match status" value="1"/>
</dbReference>
<dbReference type="Gene3D" id="1.20.1250.20">
    <property type="entry name" value="MFS general substrate transporter like domains"/>
    <property type="match status" value="1"/>
</dbReference>
<dbReference type="PANTHER" id="PTHR23513:SF9">
    <property type="entry name" value="ENTEROBACTIN EXPORTER ENTS"/>
    <property type="match status" value="1"/>
</dbReference>
<comment type="caution">
    <text evidence="8">The sequence shown here is derived from an EMBL/GenBank/DDBJ whole genome shotgun (WGS) entry which is preliminary data.</text>
</comment>
<feature type="transmembrane region" description="Helical" evidence="7">
    <location>
        <begin position="373"/>
        <end position="394"/>
    </location>
</feature>
<dbReference type="OrthoDB" id="9775268at2"/>
<dbReference type="GO" id="GO:0005886">
    <property type="term" value="C:plasma membrane"/>
    <property type="evidence" value="ECO:0007669"/>
    <property type="project" value="UniProtKB-SubCell"/>
</dbReference>
<dbReference type="RefSeq" id="WP_129209891.1">
    <property type="nucleotide sequence ID" value="NZ_BMGU01000002.1"/>
</dbReference>
<evidence type="ECO:0000313" key="9">
    <source>
        <dbReference type="Proteomes" id="UP000290253"/>
    </source>
</evidence>
<evidence type="ECO:0000313" key="8">
    <source>
        <dbReference type="EMBL" id="RXS93348.1"/>
    </source>
</evidence>
<keyword evidence="2" id="KW-0813">Transport</keyword>
<sequence length="409" mass="43440">MVQVQDALGSRTVFRRPTYARFWLARVCSTISYQMAGVAVGWQMYSLTHSTFALGMVGLVQFLPMLLLMLVVGHVADRFPRRTIIAICQVVESVTIALLAVATLLHHVHPVGIFCAVAALGAARAFESPSTQALVPTLVEDELVPQAIAWSSSANQTASIVGPALGGLLYALGAHIPYSACAVLYLTASTLSISIRPRRAVPGKAPVTANSLFSGIHFIREQKNILGAISLDLFVVLLGGATALLPAYAHDILHTGPWGLGLLRLSPAVGALTTSVFLAHHPLHRGAGRKMFTAVIIFGIATIAFALSHTLWLSMPLLMILGSADVVSVVVRSSLVQLETPDVMRGRVSAVNSLFIGTSNQLGEFESGVTASWFGLIPATILGGIGSVLIALAWMRLFPGLRKLERIGS</sequence>
<keyword evidence="5 7" id="KW-1133">Transmembrane helix</keyword>
<reference evidence="8 9" key="1">
    <citation type="journal article" date="2016" name="Int. J. Syst. Evol. Microbiol.">
        <title>Acidipila dinghuensis sp. nov., an acidobacterium isolated from forest soil.</title>
        <authorList>
            <person name="Jiang Y.W."/>
            <person name="Wang J."/>
            <person name="Chen M.H."/>
            <person name="Lv Y.Y."/>
            <person name="Qiu L.H."/>
        </authorList>
    </citation>
    <scope>NUCLEOTIDE SEQUENCE [LARGE SCALE GENOMIC DNA]</scope>
    <source>
        <strain evidence="8 9">DHOF10</strain>
    </source>
</reference>
<dbReference type="CDD" id="cd06173">
    <property type="entry name" value="MFS_MefA_like"/>
    <property type="match status" value="1"/>
</dbReference>